<dbReference type="KEGG" id="cqu:CpipJ_CPIJ017592"/>
<dbReference type="Pfam" id="PF19018">
    <property type="entry name" value="Vanin_C"/>
    <property type="match status" value="1"/>
</dbReference>
<evidence type="ECO:0000259" key="4">
    <source>
        <dbReference type="PROSITE" id="PS50263"/>
    </source>
</evidence>
<dbReference type="VEuPathDB" id="VectorBase:CPIJ017592"/>
<dbReference type="GO" id="GO:0016787">
    <property type="term" value="F:hydrolase activity"/>
    <property type="evidence" value="ECO:0007669"/>
    <property type="project" value="UniProtKB-KW"/>
</dbReference>
<organism>
    <name type="scientific">Culex quinquefasciatus</name>
    <name type="common">Southern house mosquito</name>
    <name type="synonym">Culex pungens</name>
    <dbReference type="NCBI Taxonomy" id="7176"/>
    <lineage>
        <taxon>Eukaryota</taxon>
        <taxon>Metazoa</taxon>
        <taxon>Ecdysozoa</taxon>
        <taxon>Arthropoda</taxon>
        <taxon>Hexapoda</taxon>
        <taxon>Insecta</taxon>
        <taxon>Pterygota</taxon>
        <taxon>Neoptera</taxon>
        <taxon>Endopterygota</taxon>
        <taxon>Diptera</taxon>
        <taxon>Nematocera</taxon>
        <taxon>Culicoidea</taxon>
        <taxon>Culicidae</taxon>
        <taxon>Culicinae</taxon>
        <taxon>Culicini</taxon>
        <taxon>Culex</taxon>
        <taxon>Culex</taxon>
    </lineage>
</organism>
<protein>
    <submittedName>
        <fullName evidence="5">Vanin-like protein 1</fullName>
    </submittedName>
</protein>
<feature type="transmembrane region" description="Helical" evidence="3">
    <location>
        <begin position="531"/>
        <end position="551"/>
    </location>
</feature>
<dbReference type="SUPFAM" id="SSF56317">
    <property type="entry name" value="Carbon-nitrogen hydrolase"/>
    <property type="match status" value="1"/>
</dbReference>
<dbReference type="Gene3D" id="3.60.110.10">
    <property type="entry name" value="Carbon-nitrogen hydrolase"/>
    <property type="match status" value="1"/>
</dbReference>
<keyword evidence="3" id="KW-0812">Transmembrane</keyword>
<dbReference type="InterPro" id="IPR003010">
    <property type="entry name" value="C-N_Hydrolase"/>
</dbReference>
<dbReference type="AlphaFoldDB" id="B0XE88"/>
<sequence length="555" mass="61674">MTTHGSPIIAPSELRSTPSVVVCGNFAVKELLCDRPPPPNLHTNGEDDYYTAGVVEFSSKDKRTTTDTPAVYTSRTLTKYMELINSTEADQLDILVFPEYTLNDIETATFVPDPFHDIAPCNHLLYDPIVRDLSCLATIRKLYLVVNLVEKAHCPEDYDWRACADNGLYHFNTNVVFNRQGVVIARYRKYNLFDEPGINTTLFSSRATFQTDFGVEFGTITSFDVLFDEPAMELIRSGITDIILPALWISGLPFLTGVQVQQAWAYRNNVNLLAAGASYPEVGSTGTGVYAGKRGRIVSVMNHNAETKLYVASVPKIGRPQAEVKKQPVIKYTPAQMSNLKMLRDPIDGYTTVELPLTMDEKFEASLCHERVCCKFTIDYELSAPITTQQFYRYRLAAFDGARSFQGFAESRVTVCAVLACTGTTLASCGTRFESGANTVPMVVFNSIELKETVDLEGSFLGEQKYMVLPTSLDTSILPLEVDEFEYSERDVTTDGKLIVEITHKLVKPRSDLYSFAIWGREVVQEFSSGAFSSIGSTCLMIAAALFAIVLNNFN</sequence>
<dbReference type="EnsemblMetazoa" id="CPIJ017592-RA">
    <property type="protein sequence ID" value="CPIJ017592-PA"/>
    <property type="gene ID" value="CPIJ017592"/>
</dbReference>
<dbReference type="PROSITE" id="PS50263">
    <property type="entry name" value="CN_HYDROLASE"/>
    <property type="match status" value="1"/>
</dbReference>
<reference evidence="5" key="1">
    <citation type="submission" date="2007-03" db="EMBL/GenBank/DDBJ databases">
        <title>Annotation of Culex pipiens quinquefasciatus.</title>
        <authorList>
            <consortium name="The Broad Institute Genome Sequencing Platform"/>
            <person name="Atkinson P.W."/>
            <person name="Hemingway J."/>
            <person name="Christensen B.M."/>
            <person name="Higgs S."/>
            <person name="Kodira C."/>
            <person name="Hannick L."/>
            <person name="Megy K."/>
            <person name="O'Leary S."/>
            <person name="Pearson M."/>
            <person name="Haas B.J."/>
            <person name="Mauceli E."/>
            <person name="Wortman J.R."/>
            <person name="Lee N.H."/>
            <person name="Guigo R."/>
            <person name="Stanke M."/>
            <person name="Alvarado L."/>
            <person name="Amedeo P."/>
            <person name="Antoine C.H."/>
            <person name="Arensburger P."/>
            <person name="Bidwell S.L."/>
            <person name="Crawford M."/>
            <person name="Camaro F."/>
            <person name="Devon K."/>
            <person name="Engels R."/>
            <person name="Hammond M."/>
            <person name="Howarth C."/>
            <person name="Koehrsen M."/>
            <person name="Lawson D."/>
            <person name="Montgomery P."/>
            <person name="Nene V."/>
            <person name="Nusbaum C."/>
            <person name="Puiu D."/>
            <person name="Romero-Severson J."/>
            <person name="Severson D.W."/>
            <person name="Shumway M."/>
            <person name="Sisk P."/>
            <person name="Stolte C."/>
            <person name="Zeng Q."/>
            <person name="Eisenstadt E."/>
            <person name="Fraser-Liggett C."/>
            <person name="Strausberg R."/>
            <person name="Galagan J."/>
            <person name="Birren B."/>
            <person name="Collins F.H."/>
        </authorList>
    </citation>
    <scope>NUCLEOTIDE SEQUENCE [LARGE SCALE GENOMIC DNA]</scope>
    <source>
        <strain evidence="5">JHB</strain>
    </source>
</reference>
<keyword evidence="3" id="KW-1133">Transmembrane helix</keyword>
<evidence type="ECO:0000313" key="6">
    <source>
        <dbReference type="EnsemblMetazoa" id="CPIJ017592-PA"/>
    </source>
</evidence>
<dbReference type="FunCoup" id="B0XE88">
    <property type="interactions" value="15"/>
</dbReference>
<reference evidence="6" key="2">
    <citation type="submission" date="2021-02" db="UniProtKB">
        <authorList>
            <consortium name="EnsemblMetazoa"/>
        </authorList>
    </citation>
    <scope>IDENTIFICATION</scope>
    <source>
        <strain evidence="6">JHB</strain>
    </source>
</reference>
<gene>
    <name evidence="6" type="primary">6051527</name>
    <name evidence="5" type="ORF">CpipJ_CPIJ017592</name>
</gene>
<keyword evidence="7" id="KW-1185">Reference proteome</keyword>
<dbReference type="InterPro" id="IPR036526">
    <property type="entry name" value="C-N_Hydrolase_sf"/>
</dbReference>
<proteinExistence type="inferred from homology"/>
<dbReference type="HOGENOM" id="CLU_033209_1_0_1"/>
<dbReference type="Proteomes" id="UP000002320">
    <property type="component" value="Unassembled WGS sequence"/>
</dbReference>
<feature type="domain" description="CN hydrolase" evidence="4">
    <location>
        <begin position="62"/>
        <end position="316"/>
    </location>
</feature>
<evidence type="ECO:0000313" key="7">
    <source>
        <dbReference type="Proteomes" id="UP000002320"/>
    </source>
</evidence>
<dbReference type="InParanoid" id="B0XE88"/>
<dbReference type="OrthoDB" id="10250282at2759"/>
<name>B0XE88_CULQU</name>
<dbReference type="InterPro" id="IPR043957">
    <property type="entry name" value="Vanin_C"/>
</dbReference>
<evidence type="ECO:0000256" key="1">
    <source>
        <dbReference type="ARBA" id="ARBA00008225"/>
    </source>
</evidence>
<keyword evidence="3" id="KW-0472">Membrane</keyword>
<evidence type="ECO:0000313" key="5">
    <source>
        <dbReference type="EMBL" id="EDS45921.1"/>
    </source>
</evidence>
<dbReference type="PANTHER" id="PTHR10609:SF14">
    <property type="entry name" value="BIOTINIDASE"/>
    <property type="match status" value="1"/>
</dbReference>
<comment type="similarity">
    <text evidence="1">Belongs to the carbon-nitrogen hydrolase superfamily. BTD/VNN family.</text>
</comment>
<evidence type="ECO:0000256" key="3">
    <source>
        <dbReference type="SAM" id="Phobius"/>
    </source>
</evidence>
<dbReference type="OMA" id="SGKWNPC"/>
<evidence type="ECO:0000256" key="2">
    <source>
        <dbReference type="ARBA" id="ARBA00022801"/>
    </source>
</evidence>
<dbReference type="VEuPathDB" id="VectorBase:CQUJHB007720"/>
<accession>B0XE88</accession>
<dbReference type="InterPro" id="IPR040154">
    <property type="entry name" value="Biotinidase/VNN"/>
</dbReference>
<dbReference type="STRING" id="7176.B0XE88"/>
<dbReference type="Pfam" id="PF00795">
    <property type="entry name" value="CN_hydrolase"/>
    <property type="match status" value="1"/>
</dbReference>
<dbReference type="EMBL" id="DS232811">
    <property type="protein sequence ID" value="EDS45921.1"/>
    <property type="molecule type" value="Genomic_DNA"/>
</dbReference>
<keyword evidence="2" id="KW-0378">Hydrolase</keyword>
<dbReference type="eggNOG" id="KOG0806">
    <property type="taxonomic scope" value="Eukaryota"/>
</dbReference>
<dbReference type="PANTHER" id="PTHR10609">
    <property type="entry name" value="BIOTINIDASE-RELATED"/>
    <property type="match status" value="1"/>
</dbReference>